<keyword evidence="3 6" id="KW-1133">Transmembrane helix</keyword>
<feature type="transmembrane region" description="Helical" evidence="6">
    <location>
        <begin position="228"/>
        <end position="247"/>
    </location>
</feature>
<dbReference type="Gene3D" id="3.30.70.1230">
    <property type="entry name" value="Nucleotide cyclase"/>
    <property type="match status" value="1"/>
</dbReference>
<feature type="compositionally biased region" description="Acidic residues" evidence="5">
    <location>
        <begin position="967"/>
        <end position="976"/>
    </location>
</feature>
<dbReference type="EMBL" id="CAMPGE010022404">
    <property type="protein sequence ID" value="CAI2380447.1"/>
    <property type="molecule type" value="Genomic_DNA"/>
</dbReference>
<comment type="caution">
    <text evidence="7">The sequence shown here is derived from an EMBL/GenBank/DDBJ whole genome shotgun (WGS) entry which is preliminary data.</text>
</comment>
<dbReference type="GO" id="GO:0016020">
    <property type="term" value="C:membrane"/>
    <property type="evidence" value="ECO:0007669"/>
    <property type="project" value="UniProtKB-SubCell"/>
</dbReference>
<protein>
    <recommendedName>
        <fullName evidence="9">Guanylate cyclase domain-containing protein</fullName>
    </recommendedName>
</protein>
<dbReference type="SUPFAM" id="SSF55073">
    <property type="entry name" value="Nucleotide cyclase"/>
    <property type="match status" value="1"/>
</dbReference>
<feature type="compositionally biased region" description="Basic residues" evidence="5">
    <location>
        <begin position="617"/>
        <end position="627"/>
    </location>
</feature>
<feature type="region of interest" description="Disordered" evidence="5">
    <location>
        <begin position="947"/>
        <end position="976"/>
    </location>
</feature>
<proteinExistence type="predicted"/>
<evidence type="ECO:0000256" key="3">
    <source>
        <dbReference type="ARBA" id="ARBA00022989"/>
    </source>
</evidence>
<evidence type="ECO:0008006" key="9">
    <source>
        <dbReference type="Google" id="ProtNLM"/>
    </source>
</evidence>
<keyword evidence="4 6" id="KW-0472">Membrane</keyword>
<dbReference type="SUPFAM" id="SSF81324">
    <property type="entry name" value="Voltage-gated potassium channels"/>
    <property type="match status" value="1"/>
</dbReference>
<evidence type="ECO:0000256" key="6">
    <source>
        <dbReference type="SAM" id="Phobius"/>
    </source>
</evidence>
<feature type="transmembrane region" description="Helical" evidence="6">
    <location>
        <begin position="46"/>
        <end position="64"/>
    </location>
</feature>
<accession>A0AAD1XYU8</accession>
<gene>
    <name evidence="7" type="ORF">ECRASSUSDP1_LOCUS21881</name>
</gene>
<organism evidence="7 8">
    <name type="scientific">Euplotes crassus</name>
    <dbReference type="NCBI Taxonomy" id="5936"/>
    <lineage>
        <taxon>Eukaryota</taxon>
        <taxon>Sar</taxon>
        <taxon>Alveolata</taxon>
        <taxon>Ciliophora</taxon>
        <taxon>Intramacronucleata</taxon>
        <taxon>Spirotrichea</taxon>
        <taxon>Hypotrichia</taxon>
        <taxon>Euplotida</taxon>
        <taxon>Euplotidae</taxon>
        <taxon>Moneuplotes</taxon>
    </lineage>
</organism>
<name>A0AAD1XYU8_EUPCR</name>
<feature type="transmembrane region" description="Helical" evidence="6">
    <location>
        <begin position="400"/>
        <end position="421"/>
    </location>
</feature>
<sequence>MKIAQLNEESQTLVLREQSNPINLQIREPKFEEHNSKAKTYLTKIVEGKVVTITMAIVTIYALIGDDLRLWTMDKWVDIYFYSGLMICFILFTVEIILNSIALDDFKYSFYFWLDIIATLSLIPDIIWLSEILNFLIGSGSYYDSVDVTPGTIKNAGQSIIDTSKIVKSLRLIRMIRIIKLYKYVSKTSEFKGSEGGEGDQVEEADFNRKTDLSKLCRILSDMTTRKVIIIGVLLMLMLPLLTYSQLDYSGNYGLRELFWFGRSNCVDTSKDFYCEPGQSWITQDGWNQLTRQFVSHKDESESSGIGVLWIYAPDYTQNGLMNEIKTIPSVNTSGNYWEANKDCGGFEIDHSNCDLRISEMDIISYKPQLCEDQIVQGCEQLVAYSRLNIKKASQEQASLQFFTTIFTCVFIMIGSISFNIDTQRMVNKPITKIVEIIRNFNKPNPIDDKEEESSHMKTKMIELAIFKISILLKRGFGELGAETISENLKIEDEDKKQMPGKTQFAIFLSVKISEFDYITDVLQEEIIVFLNKIVRILHETVKKWDGVANKNFGDKYLMTWLLPEDHWESITQMKYKMKLKSCRIEKEIIEERKGDARSQKLSEENPSVTESESEKKKKKKKKSKKARREEEERKKKEEEDRIRRIEELKQKQEEEERIVIDEEIQQVADKTLVTAIKIISEVRRASDLSAYATHPKLGSKYNNFRTRLSCSMHVGSLIEGVIGSNFKIDHLYLPSSLSKVCDKLHHLSEDLYKTTIIMSEDFKNCLSQATQKISFTRPVPEGEIESEPQKIAMKSLRSIDRVKILDEGKDTGYPIDLYSFDINPNEIEIEIPEEHELGDIVVTSEMEEFVDLEMVKKFPIQSMFTSDEDIYTLQMHRANNDFYIEFEAALEAYIEGDWNYAINQIEKCLEIDPEDGPSHQLKDFMTEDNKMEVPEDWLGYRLFQPPNLMRGPFGDSEEGSLPSEESSSEEEPNKY</sequence>
<dbReference type="Gene3D" id="1.20.120.350">
    <property type="entry name" value="Voltage-gated potassium channels. Chain C"/>
    <property type="match status" value="1"/>
</dbReference>
<reference evidence="7" key="1">
    <citation type="submission" date="2023-07" db="EMBL/GenBank/DDBJ databases">
        <authorList>
            <consortium name="AG Swart"/>
            <person name="Singh M."/>
            <person name="Singh A."/>
            <person name="Seah K."/>
            <person name="Emmerich C."/>
        </authorList>
    </citation>
    <scope>NUCLEOTIDE SEQUENCE</scope>
    <source>
        <strain evidence="7">DP1</strain>
    </source>
</reference>
<evidence type="ECO:0000313" key="7">
    <source>
        <dbReference type="EMBL" id="CAI2380447.1"/>
    </source>
</evidence>
<keyword evidence="2 6" id="KW-0812">Transmembrane</keyword>
<comment type="subcellular location">
    <subcellularLocation>
        <location evidence="1">Membrane</location>
        <topology evidence="1">Multi-pass membrane protein</topology>
    </subcellularLocation>
</comment>
<keyword evidence="8" id="KW-1185">Reference proteome</keyword>
<dbReference type="InterPro" id="IPR029787">
    <property type="entry name" value="Nucleotide_cyclase"/>
</dbReference>
<feature type="transmembrane region" description="Helical" evidence="6">
    <location>
        <begin position="79"/>
        <end position="98"/>
    </location>
</feature>
<dbReference type="PANTHER" id="PTHR43336:SF3">
    <property type="entry name" value="GUANYLATE CYCLASE DOMAIN-CONTAINING PROTEIN"/>
    <property type="match status" value="1"/>
</dbReference>
<evidence type="ECO:0000256" key="5">
    <source>
        <dbReference type="SAM" id="MobiDB-lite"/>
    </source>
</evidence>
<evidence type="ECO:0000256" key="4">
    <source>
        <dbReference type="ARBA" id="ARBA00023136"/>
    </source>
</evidence>
<dbReference type="InterPro" id="IPR027359">
    <property type="entry name" value="Volt_channel_dom_sf"/>
</dbReference>
<dbReference type="PANTHER" id="PTHR43336">
    <property type="entry name" value="OXYGEN SENSOR HISTIDINE KINASE RESPONSE REGULATOR DEVS/DOSS"/>
    <property type="match status" value="1"/>
</dbReference>
<evidence type="ECO:0000256" key="1">
    <source>
        <dbReference type="ARBA" id="ARBA00004141"/>
    </source>
</evidence>
<feature type="region of interest" description="Disordered" evidence="5">
    <location>
        <begin position="594"/>
        <end position="641"/>
    </location>
</feature>
<feature type="compositionally biased region" description="Basic and acidic residues" evidence="5">
    <location>
        <begin position="594"/>
        <end position="604"/>
    </location>
</feature>
<evidence type="ECO:0000313" key="8">
    <source>
        <dbReference type="Proteomes" id="UP001295684"/>
    </source>
</evidence>
<feature type="transmembrane region" description="Helical" evidence="6">
    <location>
        <begin position="110"/>
        <end position="129"/>
    </location>
</feature>
<dbReference type="Proteomes" id="UP001295684">
    <property type="component" value="Unassembled WGS sequence"/>
</dbReference>
<evidence type="ECO:0000256" key="2">
    <source>
        <dbReference type="ARBA" id="ARBA00022692"/>
    </source>
</evidence>
<feature type="compositionally biased region" description="Basic and acidic residues" evidence="5">
    <location>
        <begin position="628"/>
        <end position="641"/>
    </location>
</feature>
<dbReference type="AlphaFoldDB" id="A0AAD1XYU8"/>